<proteinExistence type="predicted"/>
<protein>
    <submittedName>
        <fullName evidence="2">Uncharacterized protein</fullName>
    </submittedName>
</protein>
<organism evidence="2">
    <name type="scientific">Tetraselmis virus 1</name>
    <dbReference type="NCBI Taxonomy" id="2060617"/>
    <lineage>
        <taxon>Viruses</taxon>
        <taxon>Varidnaviria</taxon>
        <taxon>Bamfordvirae</taxon>
        <taxon>Nucleocytoviricota</taxon>
        <taxon>Megaviricetes</taxon>
        <taxon>Imitervirales</taxon>
        <taxon>Allomimiviridae</taxon>
        <taxon>Oceanusvirus</taxon>
        <taxon>Oceanusvirus kaneohense</taxon>
    </lineage>
</organism>
<evidence type="ECO:0000313" key="3">
    <source>
        <dbReference type="Proteomes" id="UP000244773"/>
    </source>
</evidence>
<feature type="transmembrane region" description="Helical" evidence="1">
    <location>
        <begin position="12"/>
        <end position="31"/>
    </location>
</feature>
<keyword evidence="1" id="KW-1133">Transmembrane helix</keyword>
<evidence type="ECO:0000313" key="2">
    <source>
        <dbReference type="EMBL" id="AUF82642.1"/>
    </source>
</evidence>
<keyword evidence="1" id="KW-0812">Transmembrane</keyword>
<evidence type="ECO:0000256" key="1">
    <source>
        <dbReference type="SAM" id="Phobius"/>
    </source>
</evidence>
<feature type="transmembrane region" description="Helical" evidence="1">
    <location>
        <begin position="37"/>
        <end position="60"/>
    </location>
</feature>
<accession>A0A2P0VP52</accession>
<reference evidence="2" key="1">
    <citation type="journal article" date="2018" name="Virology">
        <title>A giant virus infecting green algae encodes key fermentation genes.</title>
        <authorList>
            <person name="Schvarcz C.R."/>
            <person name="Steward G.F."/>
        </authorList>
    </citation>
    <scope>NUCLEOTIDE SEQUENCE [LARGE SCALE GENOMIC DNA]</scope>
</reference>
<sequence>MGELKNTHAWSVAASVVLASIGMGLVAMGIMSPRSGVFTYLIAQAVTLFVAVGVHSYGIYRYEKDRMDMHKELSKVHPQNCPDYWTSQWDSCARTNRCFPYFNKTDDTKVFMNGESLGELNVNMEAARGPEDLCATVRPYPWMEVQNSCDAKNRIT</sequence>
<keyword evidence="1" id="KW-0472">Membrane</keyword>
<name>A0A2P0VP52_9VIRU</name>
<dbReference type="Proteomes" id="UP000244773">
    <property type="component" value="Segment"/>
</dbReference>
<gene>
    <name evidence="2" type="ORF">TetV_560</name>
</gene>
<keyword evidence="3" id="KW-1185">Reference proteome</keyword>
<dbReference type="EMBL" id="KY322437">
    <property type="protein sequence ID" value="AUF82642.1"/>
    <property type="molecule type" value="Genomic_DNA"/>
</dbReference>